<sequence length="60" mass="6124">MSKNLALDLADIDVEQIAPYGAPGEASLESLMSGHGMPEMAASILPVGCCSCCLPCCCCC</sequence>
<dbReference type="RefSeq" id="WP_185050580.1">
    <property type="nucleotide sequence ID" value="NZ_BAABIX010000001.1"/>
</dbReference>
<evidence type="ECO:0008006" key="3">
    <source>
        <dbReference type="Google" id="ProtNLM"/>
    </source>
</evidence>
<evidence type="ECO:0000313" key="2">
    <source>
        <dbReference type="Proteomes" id="UP000578449"/>
    </source>
</evidence>
<protein>
    <recommendedName>
        <fullName evidence="3">GE37468 family thiazolyl peptide</fullName>
    </recommendedName>
</protein>
<keyword evidence="2" id="KW-1185">Reference proteome</keyword>
<reference evidence="1 2" key="1">
    <citation type="submission" date="2020-08" db="EMBL/GenBank/DDBJ databases">
        <title>Genomic Encyclopedia of Type Strains, Phase IV (KMG-IV): sequencing the most valuable type-strain genomes for metagenomic binning, comparative biology and taxonomic classification.</title>
        <authorList>
            <person name="Goeker M."/>
        </authorList>
    </citation>
    <scope>NUCLEOTIDE SEQUENCE [LARGE SCALE GENOMIC DNA]</scope>
    <source>
        <strain evidence="1 2">DSM 45615</strain>
    </source>
</reference>
<name>A0A840P534_9ACTN</name>
<proteinExistence type="predicted"/>
<dbReference type="EMBL" id="JACHGN010000006">
    <property type="protein sequence ID" value="MBB5133636.1"/>
    <property type="molecule type" value="Genomic_DNA"/>
</dbReference>
<comment type="caution">
    <text evidence="1">The sequence shown here is derived from an EMBL/GenBank/DDBJ whole genome shotgun (WGS) entry which is preliminary data.</text>
</comment>
<gene>
    <name evidence="1" type="ORF">HNP84_003362</name>
</gene>
<dbReference type="AlphaFoldDB" id="A0A840P534"/>
<evidence type="ECO:0000313" key="1">
    <source>
        <dbReference type="EMBL" id="MBB5133636.1"/>
    </source>
</evidence>
<dbReference type="Proteomes" id="UP000578449">
    <property type="component" value="Unassembled WGS sequence"/>
</dbReference>
<organism evidence="1 2">
    <name type="scientific">Thermocatellispora tengchongensis</name>
    <dbReference type="NCBI Taxonomy" id="1073253"/>
    <lineage>
        <taxon>Bacteria</taxon>
        <taxon>Bacillati</taxon>
        <taxon>Actinomycetota</taxon>
        <taxon>Actinomycetes</taxon>
        <taxon>Streptosporangiales</taxon>
        <taxon>Streptosporangiaceae</taxon>
        <taxon>Thermocatellispora</taxon>
    </lineage>
</organism>
<accession>A0A840P534</accession>